<dbReference type="InterPro" id="IPR008929">
    <property type="entry name" value="Chondroitin_lyas"/>
</dbReference>
<dbReference type="EMBL" id="FQUC01000025">
    <property type="protein sequence ID" value="SHG40992.1"/>
    <property type="molecule type" value="Genomic_DNA"/>
</dbReference>
<organism evidence="3 4">
    <name type="scientific">Dysgonomonas macrotermitis</name>
    <dbReference type="NCBI Taxonomy" id="1346286"/>
    <lineage>
        <taxon>Bacteria</taxon>
        <taxon>Pseudomonadati</taxon>
        <taxon>Bacteroidota</taxon>
        <taxon>Bacteroidia</taxon>
        <taxon>Bacteroidales</taxon>
        <taxon>Dysgonomonadaceae</taxon>
        <taxon>Dysgonomonas</taxon>
    </lineage>
</organism>
<feature type="domain" description="Endo-acting ulvan lyase 2nd" evidence="2">
    <location>
        <begin position="345"/>
        <end position="441"/>
    </location>
</feature>
<dbReference type="InterPro" id="IPR058848">
    <property type="entry name" value="Ulvan_lyase_C"/>
</dbReference>
<name>A0A1M5JKA4_9BACT</name>
<evidence type="ECO:0000259" key="2">
    <source>
        <dbReference type="Pfam" id="PF26377"/>
    </source>
</evidence>
<sequence length="913" mass="104870">MRKLPIILLLFIFVCNSVYGQQIPLPSNLPQGHPCLMATDDYKPQLEKQLKQDIWAKEVMQGILDRINPYVEKTQKEPDWLYSRLMMYWESHATQVYINGGAYSHAEGKAPVPTVRFGSTRGISSSFSRPKIEDIVPYMDDTRGVYFHNSSKEGRPLEWVDQSNVSGSSIESVNEEIMRIGKDAAFIYWITDDEKYAKFAFDLFDTYMTGMYYRSEPIDLGNGHAQTLVGMSTFEVIQERILNELAYLYDFIHPYVKTKHSDKMGMYDSTLKKWIDLSIKNGVPHNNWNLHKSKFILKVAMVLEDNKNYTDGKGREYYIDYILNKTSARQWSLTDFMKYGYDYNTGIWNECPGYAQGVTKDLTNFIRDYDNTFNQNLLPYMPVMEKAVEMLPQYLFPNKQITAFGDTYYGGINTEAMSDMVRMAQKHGIKDKEVLFTRMYKLFEPNAEQQNTGAQKLAPQVASFFTSKPLVLDKNIEKGKPGDYITQTFYAPNVSWFVQRNKYDDKQNGMMISQYASYGNHAHSNGVAMELYGKGYILGAESGIGSSYFEKPYLEYYSQFPAHNTVMVDGISKYPEMLSNHPFDLLGSYPESNQKEGYYPDITYSDVYFLEPESRSDQNRLLSIISTSETTGYYVDIFRSKKQRSGDKFHDYFYHNLGQELFIQNMKGENLNLQPSDEMAFAGGHLFALDYMWDKKSAKTNEDYQAIWKMSFPNGNHVYMNLWMKGQEGREVFSIKAPPCKAFRNNNDFPYEVNKSPYLTIAARQHGEAWNHPFVSIFEPTTEKEGKSIQSIESFDVAGVSPDFVGLIVKSKSGRTDYIFSSIKDEDVSYNNMAANGTYAVISEKGNDFTLFLGNGTLIQGKELTIISNEKVNAILEYKNGEYFFTSDKSVVITKIGNKQVNVDKTGYQKIKL</sequence>
<protein>
    <recommendedName>
        <fullName evidence="5">Heparinase II/III-like protein</fullName>
    </recommendedName>
</protein>
<dbReference type="InterPro" id="IPR058849">
    <property type="entry name" value="Ulvan_lyase_2nd"/>
</dbReference>
<evidence type="ECO:0008006" key="5">
    <source>
        <dbReference type="Google" id="ProtNLM"/>
    </source>
</evidence>
<dbReference type="Pfam" id="PF26377">
    <property type="entry name" value="Ulvan_lyase_2nd"/>
    <property type="match status" value="1"/>
</dbReference>
<dbReference type="Proteomes" id="UP000184480">
    <property type="component" value="Unassembled WGS sequence"/>
</dbReference>
<evidence type="ECO:0000313" key="4">
    <source>
        <dbReference type="Proteomes" id="UP000184480"/>
    </source>
</evidence>
<feature type="domain" description="Endo-acting ulvan lyase C-terminal" evidence="1">
    <location>
        <begin position="790"/>
        <end position="877"/>
    </location>
</feature>
<dbReference type="Gene3D" id="2.70.98.70">
    <property type="match status" value="1"/>
</dbReference>
<dbReference type="RefSeq" id="WP_062184804.1">
    <property type="nucleotide sequence ID" value="NZ_BBXL01000031.1"/>
</dbReference>
<gene>
    <name evidence="3" type="ORF">SAMN05444362_12513</name>
</gene>
<keyword evidence="4" id="KW-1185">Reference proteome</keyword>
<evidence type="ECO:0000259" key="1">
    <source>
        <dbReference type="Pfam" id="PF26374"/>
    </source>
</evidence>
<dbReference type="Gene3D" id="1.50.10.100">
    <property type="entry name" value="Chondroitin AC/alginate lyase"/>
    <property type="match status" value="1"/>
</dbReference>
<dbReference type="STRING" id="1346286.SAMN05444362_12513"/>
<dbReference type="Pfam" id="PF26374">
    <property type="entry name" value="Ulvan_lyaseC"/>
    <property type="match status" value="1"/>
</dbReference>
<dbReference type="AlphaFoldDB" id="A0A1M5JKA4"/>
<reference evidence="4" key="1">
    <citation type="submission" date="2016-11" db="EMBL/GenBank/DDBJ databases">
        <authorList>
            <person name="Varghese N."/>
            <person name="Submissions S."/>
        </authorList>
    </citation>
    <scope>NUCLEOTIDE SEQUENCE [LARGE SCALE GENOMIC DNA]</scope>
    <source>
        <strain evidence="4">DSM 27370</strain>
    </source>
</reference>
<accession>A0A1M5JKA4</accession>
<dbReference type="SUPFAM" id="SSF48230">
    <property type="entry name" value="Chondroitin AC/alginate lyase"/>
    <property type="match status" value="1"/>
</dbReference>
<proteinExistence type="predicted"/>
<evidence type="ECO:0000313" key="3">
    <source>
        <dbReference type="EMBL" id="SHG40992.1"/>
    </source>
</evidence>
<dbReference type="OrthoDB" id="8732671at2"/>